<gene>
    <name evidence="1" type="ORF">ERS852456_02055</name>
</gene>
<protein>
    <submittedName>
        <fullName evidence="1">Uncharacterized protein</fullName>
    </submittedName>
</protein>
<dbReference type="AlphaFoldDB" id="A0A174DLC2"/>
<organism evidence="1 2">
    <name type="scientific">[Ruminococcus] torques</name>
    <dbReference type="NCBI Taxonomy" id="33039"/>
    <lineage>
        <taxon>Bacteria</taxon>
        <taxon>Bacillati</taxon>
        <taxon>Bacillota</taxon>
        <taxon>Clostridia</taxon>
        <taxon>Lachnospirales</taxon>
        <taxon>Lachnospiraceae</taxon>
        <taxon>Mediterraneibacter</taxon>
    </lineage>
</organism>
<dbReference type="Proteomes" id="UP000095787">
    <property type="component" value="Unassembled WGS sequence"/>
</dbReference>
<evidence type="ECO:0000313" key="2">
    <source>
        <dbReference type="Proteomes" id="UP000095787"/>
    </source>
</evidence>
<evidence type="ECO:0000313" key="1">
    <source>
        <dbReference type="EMBL" id="CUO26422.1"/>
    </source>
</evidence>
<reference evidence="1 2" key="1">
    <citation type="submission" date="2015-09" db="EMBL/GenBank/DDBJ databases">
        <authorList>
            <consortium name="Pathogen Informatics"/>
        </authorList>
    </citation>
    <scope>NUCLEOTIDE SEQUENCE [LARGE SCALE GENOMIC DNA]</scope>
    <source>
        <strain evidence="1 2">2789STDY5834841</strain>
    </source>
</reference>
<proteinExistence type="predicted"/>
<accession>A0A174DLC2</accession>
<dbReference type="EMBL" id="CYZO01000028">
    <property type="protein sequence ID" value="CUO26422.1"/>
    <property type="molecule type" value="Genomic_DNA"/>
</dbReference>
<name>A0A174DLC2_9FIRM</name>
<sequence>MSLRVYKTVKVFKYQSHVGGWESVRTEQI</sequence>